<keyword evidence="1" id="KW-0732">Signal</keyword>
<dbReference type="InterPro" id="IPR032675">
    <property type="entry name" value="LRR_dom_sf"/>
</dbReference>
<dbReference type="Pfam" id="PF00560">
    <property type="entry name" value="LRR_1"/>
    <property type="match status" value="1"/>
</dbReference>
<accession>A0A382UKN7</accession>
<dbReference type="AlphaFoldDB" id="A0A382UKN7"/>
<dbReference type="GO" id="GO:0030313">
    <property type="term" value="C:cell envelope"/>
    <property type="evidence" value="ECO:0007669"/>
    <property type="project" value="UniProtKB-SubCell"/>
</dbReference>
<dbReference type="FunFam" id="3.80.10.10:FF:000383">
    <property type="entry name" value="Leucine-rich repeat receptor protein kinase EMS1"/>
    <property type="match status" value="1"/>
</dbReference>
<name>A0A382UKN7_9ZZZZ</name>
<dbReference type="Gene3D" id="3.80.10.10">
    <property type="entry name" value="Ribonuclease Inhibitor"/>
    <property type="match status" value="1"/>
</dbReference>
<dbReference type="InterPro" id="IPR001611">
    <property type="entry name" value="Leu-rich_rpt"/>
</dbReference>
<dbReference type="InterPro" id="IPR053211">
    <property type="entry name" value="DNA_repair-toleration"/>
</dbReference>
<keyword evidence="2" id="KW-0677">Repeat</keyword>
<proteinExistence type="predicted"/>
<sequence length="275" mass="30739">MDEEIIMKKYLPFLFISLILYWSCEDEAEPKDCAGVEGGTAVVDSCGVCDSDSTNDCIQDCSGEWGGTMFDCGGGCDENIELWGECYNIETTTHLEFHDDRQGEIPAELGQLVNLTRLIIHNNQLSGAIPPELGNLVNLTHLELDNNNLTGQIPIELSNMPNYEYLSVSQNQLTGGLTEQFIQNLLDYGTIERLWLEDNNLSGIIPELVCDLKELGTLVALNGNDFCPPYPECLEEWDINNQNCIFQTKEELQFAVDLWMSDNTTALETYGDINT</sequence>
<gene>
    <name evidence="3" type="ORF">METZ01_LOCUS387249</name>
</gene>
<organism evidence="3">
    <name type="scientific">marine metagenome</name>
    <dbReference type="NCBI Taxonomy" id="408172"/>
    <lineage>
        <taxon>unclassified sequences</taxon>
        <taxon>metagenomes</taxon>
        <taxon>ecological metagenomes</taxon>
    </lineage>
</organism>
<dbReference type="PANTHER" id="PTHR48060:SF21">
    <property type="entry name" value="L DOMAIN-LIKE PROTEIN"/>
    <property type="match status" value="1"/>
</dbReference>
<protein>
    <submittedName>
        <fullName evidence="3">Uncharacterized protein</fullName>
    </submittedName>
</protein>
<reference evidence="3" key="1">
    <citation type="submission" date="2018-05" db="EMBL/GenBank/DDBJ databases">
        <authorList>
            <person name="Lanie J.A."/>
            <person name="Ng W.-L."/>
            <person name="Kazmierczak K.M."/>
            <person name="Andrzejewski T.M."/>
            <person name="Davidsen T.M."/>
            <person name="Wayne K.J."/>
            <person name="Tettelin H."/>
            <person name="Glass J.I."/>
            <person name="Rusch D."/>
            <person name="Podicherti R."/>
            <person name="Tsui H.-C.T."/>
            <person name="Winkler M.E."/>
        </authorList>
    </citation>
    <scope>NUCLEOTIDE SEQUENCE</scope>
</reference>
<dbReference type="EMBL" id="UINC01144713">
    <property type="protein sequence ID" value="SVD34395.1"/>
    <property type="molecule type" value="Genomic_DNA"/>
</dbReference>
<feature type="non-terminal residue" evidence="3">
    <location>
        <position position="275"/>
    </location>
</feature>
<dbReference type="PANTHER" id="PTHR48060">
    <property type="entry name" value="DNA DAMAGE-REPAIR/TOLERATION PROTEIN DRT100"/>
    <property type="match status" value="1"/>
</dbReference>
<evidence type="ECO:0000313" key="3">
    <source>
        <dbReference type="EMBL" id="SVD34395.1"/>
    </source>
</evidence>
<evidence type="ECO:0000256" key="1">
    <source>
        <dbReference type="ARBA" id="ARBA00022729"/>
    </source>
</evidence>
<dbReference type="SUPFAM" id="SSF52058">
    <property type="entry name" value="L domain-like"/>
    <property type="match status" value="1"/>
</dbReference>
<dbReference type="Pfam" id="PF13855">
    <property type="entry name" value="LRR_8"/>
    <property type="match status" value="1"/>
</dbReference>
<evidence type="ECO:0000256" key="2">
    <source>
        <dbReference type="ARBA" id="ARBA00022737"/>
    </source>
</evidence>